<dbReference type="Pfam" id="PF00905">
    <property type="entry name" value="Transpeptidase"/>
    <property type="match status" value="1"/>
</dbReference>
<evidence type="ECO:0000256" key="18">
    <source>
        <dbReference type="ARBA" id="ARBA00023268"/>
    </source>
</evidence>
<keyword evidence="8" id="KW-0121">Carboxypeptidase</keyword>
<comment type="catalytic activity">
    <reaction evidence="20">
        <text>Preferential cleavage: (Ac)2-L-Lys-D-Ala-|-D-Ala. Also transpeptidation of peptidyl-alanyl moieties that are N-acyl substituents of D-alanine.</text>
        <dbReference type="EC" id="3.4.16.4"/>
    </reaction>
</comment>
<evidence type="ECO:0000256" key="19">
    <source>
        <dbReference type="ARBA" id="ARBA00023316"/>
    </source>
</evidence>
<evidence type="ECO:0000256" key="9">
    <source>
        <dbReference type="ARBA" id="ARBA00022670"/>
    </source>
</evidence>
<dbReference type="FunFam" id="3.40.710.10:FF:000020">
    <property type="entry name" value="Penicillin-binding protein 1A"/>
    <property type="match status" value="1"/>
</dbReference>
<dbReference type="EC" id="2.4.99.28" evidence="21"/>
<keyword evidence="18" id="KW-0511">Multifunctional enzyme</keyword>
<name>Q73CA0_BACC1</name>
<evidence type="ECO:0000256" key="15">
    <source>
        <dbReference type="ARBA" id="ARBA00022984"/>
    </source>
</evidence>
<comment type="catalytic activity">
    <reaction evidence="22">
        <text>[GlcNAc-(1-&gt;4)-Mur2Ac(oyl-L-Ala-gamma-D-Glu-L-Lys-D-Ala-D-Ala)](n)-di-trans,octa-cis-undecaprenyl diphosphate + beta-D-GlcNAc-(1-&gt;4)-Mur2Ac(oyl-L-Ala-gamma-D-Glu-L-Lys-D-Ala-D-Ala)-di-trans,octa-cis-undecaprenyl diphosphate = [GlcNAc-(1-&gt;4)-Mur2Ac(oyl-L-Ala-gamma-D-Glu-L-Lys-D-Ala-D-Ala)](n+1)-di-trans,octa-cis-undecaprenyl diphosphate + di-trans,octa-cis-undecaprenyl diphosphate + H(+)</text>
        <dbReference type="Rhea" id="RHEA:23708"/>
        <dbReference type="Rhea" id="RHEA-COMP:9602"/>
        <dbReference type="Rhea" id="RHEA-COMP:9603"/>
        <dbReference type="ChEBI" id="CHEBI:15378"/>
        <dbReference type="ChEBI" id="CHEBI:58405"/>
        <dbReference type="ChEBI" id="CHEBI:60033"/>
        <dbReference type="ChEBI" id="CHEBI:78435"/>
        <dbReference type="EC" id="2.4.99.28"/>
    </reaction>
</comment>
<dbReference type="InterPro" id="IPR036950">
    <property type="entry name" value="PBP_transglycosylase"/>
</dbReference>
<dbReference type="Gene3D" id="1.10.3810.10">
    <property type="entry name" value="Biosynthetic peptidoglycan transglycosylase-like"/>
    <property type="match status" value="1"/>
</dbReference>
<dbReference type="Gene3D" id="3.40.710.10">
    <property type="entry name" value="DD-peptidase/beta-lactamase superfamily"/>
    <property type="match status" value="1"/>
</dbReference>
<evidence type="ECO:0000313" key="27">
    <source>
        <dbReference type="EMBL" id="AAS40096.1"/>
    </source>
</evidence>
<keyword evidence="7" id="KW-1003">Cell membrane</keyword>
<keyword evidence="14" id="KW-0133">Cell shape</keyword>
<dbReference type="GO" id="GO:0008658">
    <property type="term" value="F:penicillin binding"/>
    <property type="evidence" value="ECO:0007669"/>
    <property type="project" value="InterPro"/>
</dbReference>
<dbReference type="InterPro" id="IPR001460">
    <property type="entry name" value="PCN-bd_Tpept"/>
</dbReference>
<dbReference type="Proteomes" id="UP000002527">
    <property type="component" value="Chromosome"/>
</dbReference>
<dbReference type="GO" id="GO:0008360">
    <property type="term" value="P:regulation of cell shape"/>
    <property type="evidence" value="ECO:0007669"/>
    <property type="project" value="UniProtKB-KW"/>
</dbReference>
<evidence type="ECO:0000259" key="26">
    <source>
        <dbReference type="Pfam" id="PF00912"/>
    </source>
</evidence>
<accession>Q73CA0</accession>
<organism evidence="27 28">
    <name type="scientific">Bacillus cereus (strain ATCC 10987 / NRS 248)</name>
    <dbReference type="NCBI Taxonomy" id="222523"/>
    <lineage>
        <taxon>Bacteria</taxon>
        <taxon>Bacillati</taxon>
        <taxon>Bacillota</taxon>
        <taxon>Bacilli</taxon>
        <taxon>Bacillales</taxon>
        <taxon>Bacillaceae</taxon>
        <taxon>Bacillus</taxon>
        <taxon>Bacillus cereus group</taxon>
    </lineage>
</organism>
<keyword evidence="9" id="KW-0645">Protease</keyword>
<evidence type="ECO:0000256" key="12">
    <source>
        <dbReference type="ARBA" id="ARBA00022692"/>
    </source>
</evidence>
<evidence type="ECO:0000313" key="28">
    <source>
        <dbReference type="Proteomes" id="UP000002527"/>
    </source>
</evidence>
<dbReference type="EC" id="3.4.16.4" evidence="5"/>
<keyword evidence="19" id="KW-0961">Cell wall biogenesis/degradation</keyword>
<evidence type="ECO:0000256" key="16">
    <source>
        <dbReference type="ARBA" id="ARBA00022989"/>
    </source>
</evidence>
<evidence type="ECO:0000256" key="17">
    <source>
        <dbReference type="ARBA" id="ARBA00023136"/>
    </source>
</evidence>
<evidence type="ECO:0000256" key="6">
    <source>
        <dbReference type="ARBA" id="ARBA00018638"/>
    </source>
</evidence>
<comment type="similarity">
    <text evidence="4">In the N-terminal section; belongs to the glycosyltransferase 51 family.</text>
</comment>
<evidence type="ECO:0000256" key="1">
    <source>
        <dbReference type="ARBA" id="ARBA00003921"/>
    </source>
</evidence>
<sequence>MPPYLFVSIISTLLKNFEDYIHKDTSFSNNKCTIIWKEGRCMKKVKWTLLGGLATLLLAIVLYKLIVLAGGYMMDEKQLVFHSSSRIVDQKGKEITKLYVENRDLVPIEQIPKYVQQAFVAVEDSRFYEHQGIDYPSIFRALYKDTLAGGKVEGGSTITQQLAKNVFLTREKTFTRKLKEVAISLQLEQKYTKQQILEMYMNHIYFGHGAYGIQAAAKLYFNKNVEDLTVEEGAMLAGLPKSPNGYSPYFSPEKSKERRDLVLSLMHKQGYLTAEESVRYQGKTIALYKNLDENELAYMPYIDMVIDEAARLYGLSHQEVLRGGYTFVVPMDEKIQKVAYNQFQDARNFPGKEEGAQGAFLLMDNRTGGIKAAIGGRKYVPRGFNRIFAKRQPGSVLKPLIVYAPALETKKYNPYSLLTNERHSFEGYEPRNYNREYSKEITMYDAILESANVPAVSLLNELGVEEGKQYLEKGNVHIADAGLSTALGGLKNGVSPFDLVKMYRAFLANGDIIEPHVIDKVLNRHGAVIGESPKVETEIFSKQTAWYMTKMLEGVVKEGTAKAGVYNGALAGKTGTTSLPNDDNGARDMWFVGYTPNLVGAVWIGYDRIDKEHQLQGESASATKLFKKILTKANVEQKEQFRKPEGVETIGAPIRLRKIEDVKMKLAFSPFGLFKAKLSWTPLPDERIMYRIYRVENGIHTHVGTVKGAGEYEEKFVNIFSKPSFYVVPYNTQTNREGEKSKVAKP</sequence>
<evidence type="ECO:0000256" key="22">
    <source>
        <dbReference type="ARBA" id="ARBA00049902"/>
    </source>
</evidence>
<feature type="domain" description="Penicillin-binding protein transpeptidase" evidence="25">
    <location>
        <begin position="358"/>
        <end position="630"/>
    </location>
</feature>
<dbReference type="GO" id="GO:0009252">
    <property type="term" value="P:peptidoglycan biosynthetic process"/>
    <property type="evidence" value="ECO:0007669"/>
    <property type="project" value="UniProtKB-KW"/>
</dbReference>
<dbReference type="SUPFAM" id="SSF53955">
    <property type="entry name" value="Lysozyme-like"/>
    <property type="match status" value="1"/>
</dbReference>
<gene>
    <name evidence="27" type="primary">pbpF</name>
    <name evidence="27" type="ordered locus">BCE_1166</name>
</gene>
<dbReference type="GO" id="GO:0008955">
    <property type="term" value="F:peptidoglycan glycosyltransferase activity"/>
    <property type="evidence" value="ECO:0007669"/>
    <property type="project" value="UniProtKB-EC"/>
</dbReference>
<keyword evidence="13" id="KW-0378">Hydrolase</keyword>
<evidence type="ECO:0000256" key="24">
    <source>
        <dbReference type="SAM" id="Phobius"/>
    </source>
</evidence>
<evidence type="ECO:0000256" key="23">
    <source>
        <dbReference type="ARBA" id="ARBA00060592"/>
    </source>
</evidence>
<evidence type="ECO:0000259" key="25">
    <source>
        <dbReference type="Pfam" id="PF00905"/>
    </source>
</evidence>
<reference evidence="27 28" key="1">
    <citation type="journal article" date="2004" name="Nucleic Acids Res.">
        <title>The genome sequence of Bacillus cereus ATCC 10987 reveals metabolic adaptations and a large plasmid related to Bacillus anthracis pXO1.</title>
        <authorList>
            <person name="Rasko D.A."/>
            <person name="Ravel J."/>
            <person name="Okstad O.A."/>
            <person name="Helgason E."/>
            <person name="Cer R.Z."/>
            <person name="Jiang L."/>
            <person name="Shores K.A."/>
            <person name="Fouts D.E."/>
            <person name="Tourasse N.J."/>
            <person name="Angiuoli S.V."/>
            <person name="Kolonay J."/>
            <person name="Nelson W.C."/>
            <person name="Kolsto A.-B."/>
            <person name="Fraser C.M."/>
            <person name="Read T.D."/>
        </authorList>
    </citation>
    <scope>NUCLEOTIDE SEQUENCE [LARGE SCALE GENOMIC DNA]</scope>
    <source>
        <strain evidence="28">ATCC 10987 / NRS 248</strain>
    </source>
</reference>
<dbReference type="GO" id="GO:0030288">
    <property type="term" value="C:outer membrane-bounded periplasmic space"/>
    <property type="evidence" value="ECO:0007669"/>
    <property type="project" value="TreeGrafter"/>
</dbReference>
<dbReference type="InterPro" id="IPR001264">
    <property type="entry name" value="Glyco_trans_51"/>
</dbReference>
<dbReference type="Pfam" id="PF00912">
    <property type="entry name" value="Transgly"/>
    <property type="match status" value="1"/>
</dbReference>
<dbReference type="HOGENOM" id="CLU_006354_2_2_9"/>
<keyword evidence="15" id="KW-0573">Peptidoglycan synthesis</keyword>
<dbReference type="EMBL" id="AE017194">
    <property type="protein sequence ID" value="AAS40096.1"/>
    <property type="molecule type" value="Genomic_DNA"/>
</dbReference>
<evidence type="ECO:0000256" key="5">
    <source>
        <dbReference type="ARBA" id="ARBA00012448"/>
    </source>
</evidence>
<keyword evidence="16 24" id="KW-1133">Transmembrane helix</keyword>
<evidence type="ECO:0000256" key="3">
    <source>
        <dbReference type="ARBA" id="ARBA00007090"/>
    </source>
</evidence>
<evidence type="ECO:0000256" key="10">
    <source>
        <dbReference type="ARBA" id="ARBA00022676"/>
    </source>
</evidence>
<protein>
    <recommendedName>
        <fullName evidence="6">Penicillin-binding protein 1A</fullName>
        <ecNumber evidence="21">2.4.99.28</ecNumber>
        <ecNumber evidence="5">3.4.16.4</ecNumber>
    </recommendedName>
</protein>
<evidence type="ECO:0000256" key="14">
    <source>
        <dbReference type="ARBA" id="ARBA00022960"/>
    </source>
</evidence>
<evidence type="ECO:0000256" key="2">
    <source>
        <dbReference type="ARBA" id="ARBA00004752"/>
    </source>
</evidence>
<feature type="domain" description="Glycosyl transferase family 51" evidence="26">
    <location>
        <begin position="92"/>
        <end position="266"/>
    </location>
</feature>
<dbReference type="NCBIfam" id="TIGR02074">
    <property type="entry name" value="PBP_1a_fam"/>
    <property type="match status" value="1"/>
</dbReference>
<evidence type="ECO:0000256" key="4">
    <source>
        <dbReference type="ARBA" id="ARBA00007739"/>
    </source>
</evidence>
<dbReference type="InterPro" id="IPR023346">
    <property type="entry name" value="Lysozyme-like_dom_sf"/>
</dbReference>
<dbReference type="FunFam" id="1.10.3810.10:FF:000001">
    <property type="entry name" value="Penicillin-binding protein 1A"/>
    <property type="match status" value="1"/>
</dbReference>
<keyword evidence="12 24" id="KW-0812">Transmembrane</keyword>
<evidence type="ECO:0000256" key="7">
    <source>
        <dbReference type="ARBA" id="ARBA00022475"/>
    </source>
</evidence>
<comment type="pathway">
    <text evidence="23">Glycan biosynthesis.</text>
</comment>
<dbReference type="GO" id="GO:0071555">
    <property type="term" value="P:cell wall organization"/>
    <property type="evidence" value="ECO:0007669"/>
    <property type="project" value="UniProtKB-KW"/>
</dbReference>
<comment type="pathway">
    <text evidence="2">Cell wall biogenesis; peptidoglycan biosynthesis.</text>
</comment>
<keyword evidence="10" id="KW-0328">Glycosyltransferase</keyword>
<dbReference type="AlphaFoldDB" id="Q73CA0"/>
<evidence type="ECO:0000256" key="8">
    <source>
        <dbReference type="ARBA" id="ARBA00022645"/>
    </source>
</evidence>
<keyword evidence="11" id="KW-0808">Transferase</keyword>
<proteinExistence type="inferred from homology"/>
<keyword evidence="17 24" id="KW-0472">Membrane</keyword>
<dbReference type="PANTHER" id="PTHR32282:SF32">
    <property type="entry name" value="PENICILLIN-BINDING PROTEIN 2A"/>
    <property type="match status" value="1"/>
</dbReference>
<comment type="similarity">
    <text evidence="3">In the C-terminal section; belongs to the transpeptidase family.</text>
</comment>
<dbReference type="GO" id="GO:0009002">
    <property type="term" value="F:serine-type D-Ala-D-Ala carboxypeptidase activity"/>
    <property type="evidence" value="ECO:0007669"/>
    <property type="project" value="UniProtKB-EC"/>
</dbReference>
<feature type="transmembrane region" description="Helical" evidence="24">
    <location>
        <begin position="47"/>
        <end position="74"/>
    </location>
</feature>
<dbReference type="CAZy" id="GT51">
    <property type="family name" value="Glycosyltransferase Family 51"/>
</dbReference>
<evidence type="ECO:0000256" key="11">
    <source>
        <dbReference type="ARBA" id="ARBA00022679"/>
    </source>
</evidence>
<evidence type="ECO:0000256" key="20">
    <source>
        <dbReference type="ARBA" id="ARBA00034000"/>
    </source>
</evidence>
<dbReference type="PANTHER" id="PTHR32282">
    <property type="entry name" value="BINDING PROTEIN TRANSPEPTIDASE, PUTATIVE-RELATED"/>
    <property type="match status" value="1"/>
</dbReference>
<dbReference type="InterPro" id="IPR050396">
    <property type="entry name" value="Glycosyltr_51/Transpeptidase"/>
</dbReference>
<dbReference type="KEGG" id="bca:BCE_1166"/>
<comment type="function">
    <text evidence="1">Cell wall formation.</text>
</comment>
<dbReference type="GO" id="GO:0006508">
    <property type="term" value="P:proteolysis"/>
    <property type="evidence" value="ECO:0007669"/>
    <property type="project" value="UniProtKB-KW"/>
</dbReference>
<evidence type="ECO:0000256" key="21">
    <source>
        <dbReference type="ARBA" id="ARBA00044770"/>
    </source>
</evidence>
<dbReference type="SUPFAM" id="SSF56601">
    <property type="entry name" value="beta-lactamase/transpeptidase-like"/>
    <property type="match status" value="1"/>
</dbReference>
<evidence type="ECO:0000256" key="13">
    <source>
        <dbReference type="ARBA" id="ARBA00022801"/>
    </source>
</evidence>
<dbReference type="InterPro" id="IPR012338">
    <property type="entry name" value="Beta-lactam/transpept-like"/>
</dbReference>